<dbReference type="InterPro" id="IPR052527">
    <property type="entry name" value="Metal_cation-efflux_comp"/>
</dbReference>
<feature type="transmembrane region" description="Helical" evidence="5">
    <location>
        <begin position="70"/>
        <end position="90"/>
    </location>
</feature>
<dbReference type="PANTHER" id="PTHR43847">
    <property type="entry name" value="BLL3993 PROTEIN"/>
    <property type="match status" value="1"/>
</dbReference>
<evidence type="ECO:0000256" key="5">
    <source>
        <dbReference type="SAM" id="Phobius"/>
    </source>
</evidence>
<reference evidence="6 7" key="1">
    <citation type="journal article" date="2018" name="Nat. Biotechnol.">
        <title>A standardized bacterial taxonomy based on genome phylogeny substantially revises the tree of life.</title>
        <authorList>
            <person name="Parks D.H."/>
            <person name="Chuvochina M."/>
            <person name="Waite D.W."/>
            <person name="Rinke C."/>
            <person name="Skarshewski A."/>
            <person name="Chaumeil P.A."/>
            <person name="Hugenholtz P."/>
        </authorList>
    </citation>
    <scope>NUCLEOTIDE SEQUENCE [LARGE SCALE GENOMIC DNA]</scope>
    <source>
        <strain evidence="6">UBA10707</strain>
    </source>
</reference>
<evidence type="ECO:0000313" key="6">
    <source>
        <dbReference type="EMBL" id="HBP30946.1"/>
    </source>
</evidence>
<dbReference type="AlphaFoldDB" id="A0A356LIX9"/>
<gene>
    <name evidence="6" type="ORF">DD666_16205</name>
</gene>
<name>A0A356LIX9_9BURK</name>
<evidence type="ECO:0000256" key="1">
    <source>
        <dbReference type="ARBA" id="ARBA00004127"/>
    </source>
</evidence>
<dbReference type="InterPro" id="IPR007318">
    <property type="entry name" value="Phopholipid_MeTrfase"/>
</dbReference>
<evidence type="ECO:0000256" key="4">
    <source>
        <dbReference type="ARBA" id="ARBA00023136"/>
    </source>
</evidence>
<keyword evidence="6" id="KW-0808">Transferase</keyword>
<keyword evidence="3 5" id="KW-1133">Transmembrane helix</keyword>
<dbReference type="Proteomes" id="UP000264036">
    <property type="component" value="Unassembled WGS sequence"/>
</dbReference>
<dbReference type="PANTHER" id="PTHR43847:SF1">
    <property type="entry name" value="BLL3993 PROTEIN"/>
    <property type="match status" value="1"/>
</dbReference>
<feature type="transmembrane region" description="Helical" evidence="5">
    <location>
        <begin position="143"/>
        <end position="175"/>
    </location>
</feature>
<organism evidence="6 7">
    <name type="scientific">Advenella kashmirensis</name>
    <dbReference type="NCBI Taxonomy" id="310575"/>
    <lineage>
        <taxon>Bacteria</taxon>
        <taxon>Pseudomonadati</taxon>
        <taxon>Pseudomonadota</taxon>
        <taxon>Betaproteobacteria</taxon>
        <taxon>Burkholderiales</taxon>
        <taxon>Alcaligenaceae</taxon>
    </lineage>
</organism>
<dbReference type="Gene3D" id="1.20.120.1630">
    <property type="match status" value="1"/>
</dbReference>
<keyword evidence="4 5" id="KW-0472">Membrane</keyword>
<protein>
    <submittedName>
        <fullName evidence="6">Isoprenylcysteine carboxylmethyltransferase family protein</fullName>
    </submittedName>
</protein>
<sequence length="260" mass="28051">MSLSEFTDSTIAAGAGAASVQGSRAARAAAAIDAAVKGASKGPSKAAATPDSVVYARLKSLSRVQRLRRVLLVAAALVTVALSLFTESAWRNVTLMHDLIQTVGLVLILCGALGRIWSSLYLNGRKNTELMTHGPYSVTRNPLYMFSIMGVTGMGLLSGSVLTGLISGGLIYLVFNWVIAQEEDTLQMIFGAPYSNYKQHVPRLGITLRHWNNPAHLEISMKALGRTVREALYFLLAGPFFILLNYLHKDAILPVLAHVL</sequence>
<evidence type="ECO:0000313" key="7">
    <source>
        <dbReference type="Proteomes" id="UP000264036"/>
    </source>
</evidence>
<keyword evidence="6" id="KW-0489">Methyltransferase</keyword>
<dbReference type="GO" id="GO:0008168">
    <property type="term" value="F:methyltransferase activity"/>
    <property type="evidence" value="ECO:0007669"/>
    <property type="project" value="UniProtKB-KW"/>
</dbReference>
<dbReference type="GO" id="GO:0012505">
    <property type="term" value="C:endomembrane system"/>
    <property type="evidence" value="ECO:0007669"/>
    <property type="project" value="UniProtKB-SubCell"/>
</dbReference>
<accession>A0A356LIX9</accession>
<feature type="transmembrane region" description="Helical" evidence="5">
    <location>
        <begin position="102"/>
        <end position="122"/>
    </location>
</feature>
<comment type="subcellular location">
    <subcellularLocation>
        <location evidence="1">Endomembrane system</location>
        <topology evidence="1">Multi-pass membrane protein</topology>
    </subcellularLocation>
</comment>
<feature type="transmembrane region" description="Helical" evidence="5">
    <location>
        <begin position="231"/>
        <end position="247"/>
    </location>
</feature>
<comment type="caution">
    <text evidence="6">The sequence shown here is derived from an EMBL/GenBank/DDBJ whole genome shotgun (WGS) entry which is preliminary data.</text>
</comment>
<evidence type="ECO:0000256" key="3">
    <source>
        <dbReference type="ARBA" id="ARBA00022989"/>
    </source>
</evidence>
<keyword evidence="2 5" id="KW-0812">Transmembrane</keyword>
<dbReference type="GO" id="GO:0032259">
    <property type="term" value="P:methylation"/>
    <property type="evidence" value="ECO:0007669"/>
    <property type="project" value="UniProtKB-KW"/>
</dbReference>
<evidence type="ECO:0000256" key="2">
    <source>
        <dbReference type="ARBA" id="ARBA00022692"/>
    </source>
</evidence>
<proteinExistence type="predicted"/>
<dbReference type="EMBL" id="DOEK01000033">
    <property type="protein sequence ID" value="HBP30946.1"/>
    <property type="molecule type" value="Genomic_DNA"/>
</dbReference>
<dbReference type="Pfam" id="PF04191">
    <property type="entry name" value="PEMT"/>
    <property type="match status" value="1"/>
</dbReference>